<keyword evidence="4" id="KW-0963">Cytoplasm</keyword>
<dbReference type="Proteomes" id="UP000053240">
    <property type="component" value="Unassembled WGS sequence"/>
</dbReference>
<dbReference type="STRING" id="76193.A0A0N1PI96"/>
<protein>
    <recommendedName>
        <fullName evidence="3">Vinculin</fullName>
    </recommendedName>
</protein>
<evidence type="ECO:0000256" key="4">
    <source>
        <dbReference type="ARBA" id="ARBA00022490"/>
    </source>
</evidence>
<dbReference type="GO" id="GO:0071944">
    <property type="term" value="C:cell periphery"/>
    <property type="evidence" value="ECO:0007669"/>
    <property type="project" value="UniProtKB-ARBA"/>
</dbReference>
<name>A0A0N1PI96_PAPMA</name>
<evidence type="ECO:0000256" key="2">
    <source>
        <dbReference type="ARBA" id="ARBA00008376"/>
    </source>
</evidence>
<keyword evidence="5" id="KW-0009">Actin-binding</keyword>
<comment type="subcellular location">
    <subcellularLocation>
        <location evidence="1">Cytoplasm</location>
    </subcellularLocation>
</comment>
<dbReference type="EMBL" id="KQ460466">
    <property type="protein sequence ID" value="KPJ14604.1"/>
    <property type="molecule type" value="Genomic_DNA"/>
</dbReference>
<dbReference type="GO" id="GO:0051015">
    <property type="term" value="F:actin filament binding"/>
    <property type="evidence" value="ECO:0007669"/>
    <property type="project" value="InterPro"/>
</dbReference>
<dbReference type="InParanoid" id="A0A0N1PI96"/>
<dbReference type="InterPro" id="IPR006077">
    <property type="entry name" value="Vinculin/catenin"/>
</dbReference>
<dbReference type="PANTHER" id="PTHR46180">
    <property type="entry name" value="VINCULIN"/>
    <property type="match status" value="1"/>
</dbReference>
<comment type="similarity">
    <text evidence="2">Belongs to the vinculin/alpha-catenin family.</text>
</comment>
<organism evidence="6 7">
    <name type="scientific">Papilio machaon</name>
    <name type="common">Old World swallowtail butterfly</name>
    <dbReference type="NCBI Taxonomy" id="76193"/>
    <lineage>
        <taxon>Eukaryota</taxon>
        <taxon>Metazoa</taxon>
        <taxon>Ecdysozoa</taxon>
        <taxon>Arthropoda</taxon>
        <taxon>Hexapoda</taxon>
        <taxon>Insecta</taxon>
        <taxon>Pterygota</taxon>
        <taxon>Neoptera</taxon>
        <taxon>Endopterygota</taxon>
        <taxon>Lepidoptera</taxon>
        <taxon>Glossata</taxon>
        <taxon>Ditrysia</taxon>
        <taxon>Papilionoidea</taxon>
        <taxon>Papilionidae</taxon>
        <taxon>Papilioninae</taxon>
        <taxon>Papilio</taxon>
    </lineage>
</organism>
<dbReference type="InterPro" id="IPR036723">
    <property type="entry name" value="Alpha-catenin/vinculin-like_sf"/>
</dbReference>
<evidence type="ECO:0000313" key="7">
    <source>
        <dbReference type="Proteomes" id="UP000053240"/>
    </source>
</evidence>
<dbReference type="Gene3D" id="1.20.120.810">
    <property type="entry name" value="Vinculin, Vh2 four-helix bundle"/>
    <property type="match status" value="1"/>
</dbReference>
<reference evidence="6 7" key="1">
    <citation type="journal article" date="2015" name="Nat. Commun.">
        <title>Outbred genome sequencing and CRISPR/Cas9 gene editing in butterflies.</title>
        <authorList>
            <person name="Li X."/>
            <person name="Fan D."/>
            <person name="Zhang W."/>
            <person name="Liu G."/>
            <person name="Zhang L."/>
            <person name="Zhao L."/>
            <person name="Fang X."/>
            <person name="Chen L."/>
            <person name="Dong Y."/>
            <person name="Chen Y."/>
            <person name="Ding Y."/>
            <person name="Zhao R."/>
            <person name="Feng M."/>
            <person name="Zhu Y."/>
            <person name="Feng Y."/>
            <person name="Jiang X."/>
            <person name="Zhu D."/>
            <person name="Xiang H."/>
            <person name="Feng X."/>
            <person name="Li S."/>
            <person name="Wang J."/>
            <person name="Zhang G."/>
            <person name="Kronforst M.R."/>
            <person name="Wang W."/>
        </authorList>
    </citation>
    <scope>NUCLEOTIDE SEQUENCE [LARGE SCALE GENOMIC DNA]</scope>
    <source>
        <strain evidence="6">Ya'a_city_454_Pm</strain>
        <tissue evidence="6">Whole body</tissue>
    </source>
</reference>
<dbReference type="PRINTS" id="PR00806">
    <property type="entry name" value="VINCULIN"/>
</dbReference>
<dbReference type="AlphaFoldDB" id="A0A0N1PI96"/>
<gene>
    <name evidence="6" type="ORF">RR48_04464</name>
</gene>
<dbReference type="Gene3D" id="1.20.120.230">
    <property type="entry name" value="Alpha-catenin/vinculin-like"/>
    <property type="match status" value="1"/>
</dbReference>
<accession>A0A0N1PI96</accession>
<evidence type="ECO:0000256" key="1">
    <source>
        <dbReference type="ARBA" id="ARBA00004496"/>
    </source>
</evidence>
<evidence type="ECO:0000256" key="3">
    <source>
        <dbReference type="ARBA" id="ARBA00014125"/>
    </source>
</evidence>
<sequence>MSRVTRTARLAADAGPPHVANDLTQCSQQVELLAPSLVKATQERISSPQQQVIIDKYKALMAEYAESMSKVRILCDRSVDPVDFVQAAGETMQRMREQSGSQDDPLKSAHTSNLITKLGWRVLEAGLNSGHAAHDAELRRALAQAQRRLQATAPGAGARASQQRDWRDVTAEILRTMSQVESALSGESIFQKQLDPNQPIFAAALDLHAAVREWSARDNEIVAVAKRMAVLMARLSDYMNQDKKPEVIATSKAIVKASIEVTKLARKLALECSDLRIRNNLLQVCDRIPTISGQLKMLTTVKGSSLGQDNQEDKEAINMLVGNAQNLMLSVQEVVSAAASASVKIMSQRGPRIRWVRKNYYDY</sequence>
<dbReference type="InterPro" id="IPR017997">
    <property type="entry name" value="Vinculin"/>
</dbReference>
<dbReference type="GO" id="GO:0005737">
    <property type="term" value="C:cytoplasm"/>
    <property type="evidence" value="ECO:0007669"/>
    <property type="project" value="UniProtKB-SubCell"/>
</dbReference>
<evidence type="ECO:0000313" key="6">
    <source>
        <dbReference type="EMBL" id="KPJ14604.1"/>
    </source>
</evidence>
<keyword evidence="7" id="KW-1185">Reference proteome</keyword>
<dbReference type="GO" id="GO:0007155">
    <property type="term" value="P:cell adhesion"/>
    <property type="evidence" value="ECO:0007669"/>
    <property type="project" value="InterPro"/>
</dbReference>
<dbReference type="Pfam" id="PF01044">
    <property type="entry name" value="Vinculin"/>
    <property type="match status" value="1"/>
</dbReference>
<proteinExistence type="inferred from homology"/>
<dbReference type="SUPFAM" id="SSF47220">
    <property type="entry name" value="alpha-catenin/vinculin-like"/>
    <property type="match status" value="1"/>
</dbReference>
<evidence type="ECO:0000256" key="5">
    <source>
        <dbReference type="ARBA" id="ARBA00023203"/>
    </source>
</evidence>